<organism evidence="3 4">
    <name type="scientific">Uabimicrobium amorphum</name>
    <dbReference type="NCBI Taxonomy" id="2596890"/>
    <lineage>
        <taxon>Bacteria</taxon>
        <taxon>Pseudomonadati</taxon>
        <taxon>Planctomycetota</taxon>
        <taxon>Candidatus Uabimicrobiia</taxon>
        <taxon>Candidatus Uabimicrobiales</taxon>
        <taxon>Candidatus Uabimicrobiaceae</taxon>
        <taxon>Candidatus Uabimicrobium</taxon>
    </lineage>
</organism>
<keyword evidence="4" id="KW-1185">Reference proteome</keyword>
<proteinExistence type="predicted"/>
<dbReference type="InterPro" id="IPR010093">
    <property type="entry name" value="SinI_DNA-bd"/>
</dbReference>
<dbReference type="PROSITE" id="PS50110">
    <property type="entry name" value="RESPONSE_REGULATORY"/>
    <property type="match status" value="1"/>
</dbReference>
<dbReference type="GO" id="GO:0000160">
    <property type="term" value="P:phosphorelay signal transduction system"/>
    <property type="evidence" value="ECO:0007669"/>
    <property type="project" value="InterPro"/>
</dbReference>
<evidence type="ECO:0000313" key="3">
    <source>
        <dbReference type="EMBL" id="BBM87949.1"/>
    </source>
</evidence>
<dbReference type="InterPro" id="IPR001789">
    <property type="entry name" value="Sig_transdc_resp-reg_receiver"/>
</dbReference>
<dbReference type="InterPro" id="IPR011006">
    <property type="entry name" value="CheY-like_superfamily"/>
</dbReference>
<name>A0A5S9ITR9_UABAM</name>
<dbReference type="GO" id="GO:0003677">
    <property type="term" value="F:DNA binding"/>
    <property type="evidence" value="ECO:0007669"/>
    <property type="project" value="InterPro"/>
</dbReference>
<dbReference type="AlphaFoldDB" id="A0A5S9ITR9"/>
<dbReference type="Gene3D" id="3.40.50.2300">
    <property type="match status" value="1"/>
</dbReference>
<evidence type="ECO:0000313" key="4">
    <source>
        <dbReference type="Proteomes" id="UP000326354"/>
    </source>
</evidence>
<dbReference type="RefSeq" id="WP_173013683.1">
    <property type="nucleotide sequence ID" value="NZ_AP019860.1"/>
</dbReference>
<protein>
    <recommendedName>
        <fullName evidence="2">Response regulatory domain-containing protein</fullName>
    </recommendedName>
</protein>
<dbReference type="SUPFAM" id="SSF46955">
    <property type="entry name" value="Putative DNA-binding domain"/>
    <property type="match status" value="1"/>
</dbReference>
<feature type="modified residue" description="4-aspartylphosphate" evidence="1">
    <location>
        <position position="119"/>
    </location>
</feature>
<keyword evidence="1" id="KW-0597">Phosphoprotein</keyword>
<evidence type="ECO:0000259" key="2">
    <source>
        <dbReference type="PROSITE" id="PS50110"/>
    </source>
</evidence>
<dbReference type="InterPro" id="IPR009061">
    <property type="entry name" value="DNA-bd_dom_put_sf"/>
</dbReference>
<feature type="domain" description="Response regulatory" evidence="2">
    <location>
        <begin position="70"/>
        <end position="186"/>
    </location>
</feature>
<reference evidence="3 4" key="1">
    <citation type="submission" date="2019-08" db="EMBL/GenBank/DDBJ databases">
        <title>Complete genome sequence of Candidatus Uab amorphum.</title>
        <authorList>
            <person name="Shiratori T."/>
            <person name="Suzuki S."/>
            <person name="Kakizawa Y."/>
            <person name="Ishida K."/>
        </authorList>
    </citation>
    <scope>NUCLEOTIDE SEQUENCE [LARGE SCALE GENOMIC DNA]</scope>
    <source>
        <strain evidence="3 4">SRT547</strain>
    </source>
</reference>
<dbReference type="KEGG" id="uam:UABAM_06364"/>
<dbReference type="InterPro" id="IPR041657">
    <property type="entry name" value="HTH_17"/>
</dbReference>
<dbReference type="EMBL" id="AP019860">
    <property type="protein sequence ID" value="BBM87949.1"/>
    <property type="molecule type" value="Genomic_DNA"/>
</dbReference>
<accession>A0A5S9ITR9</accession>
<sequence length="189" mass="21314">MDKKKSLTTGEVAKLCDVSIPTIHKWIREDRIKHFKMPGSGKIRIPRDAVYQFMKSHGFPTDEEQDVINVLLICAPENYNKKFANAILKSDTFQFSIANDVFAAGMTATQELPNIIFVDLSLTGVDNKNFCGSIRNTVNNANLIIVAISSAFSNSQKKKLTQYGFNEFLEFPLKATMFKKKINSLLKKN</sequence>
<dbReference type="Proteomes" id="UP000326354">
    <property type="component" value="Chromosome"/>
</dbReference>
<dbReference type="NCBIfam" id="TIGR01764">
    <property type="entry name" value="excise"/>
    <property type="match status" value="1"/>
</dbReference>
<evidence type="ECO:0000256" key="1">
    <source>
        <dbReference type="PROSITE-ProRule" id="PRU00169"/>
    </source>
</evidence>
<dbReference type="Pfam" id="PF12728">
    <property type="entry name" value="HTH_17"/>
    <property type="match status" value="1"/>
</dbReference>
<gene>
    <name evidence="3" type="ORF">UABAM_06364</name>
</gene>
<dbReference type="SUPFAM" id="SSF52172">
    <property type="entry name" value="CheY-like"/>
    <property type="match status" value="1"/>
</dbReference>